<dbReference type="GO" id="GO:0008270">
    <property type="term" value="F:zinc ion binding"/>
    <property type="evidence" value="ECO:0007669"/>
    <property type="project" value="TreeGrafter"/>
</dbReference>
<dbReference type="Proteomes" id="UP000266178">
    <property type="component" value="Unassembled WGS sequence"/>
</dbReference>
<sequence>MGMKRLTRQRRAVLEVVQGAKGHHPDAAWVYGEVRKVVPNISLGTVYRTLEALTEEGYLVPLSRPGEAVRYEANLDGHLHLTCRKCGQFFDIVASLPDLLSEVKARYPEYDLEGVQVEYQGLCPDCKHNA</sequence>
<feature type="binding site" evidence="7">
    <location>
        <position position="126"/>
    </location>
    <ligand>
        <name>Zn(2+)</name>
        <dbReference type="ChEBI" id="CHEBI:29105"/>
    </ligand>
</feature>
<dbReference type="GO" id="GO:0003700">
    <property type="term" value="F:DNA-binding transcription factor activity"/>
    <property type="evidence" value="ECO:0007669"/>
    <property type="project" value="InterPro"/>
</dbReference>
<proteinExistence type="inferred from homology"/>
<evidence type="ECO:0000256" key="1">
    <source>
        <dbReference type="ARBA" id="ARBA00007957"/>
    </source>
</evidence>
<protein>
    <submittedName>
        <fullName evidence="8">Transcriptional regulator FurA</fullName>
    </submittedName>
</protein>
<keyword evidence="7" id="KW-0479">Metal-binding</keyword>
<keyword evidence="4" id="KW-0805">Transcription regulation</keyword>
<keyword evidence="6" id="KW-0804">Transcription</keyword>
<dbReference type="Gene3D" id="3.30.1490.190">
    <property type="match status" value="1"/>
</dbReference>
<dbReference type="InterPro" id="IPR036390">
    <property type="entry name" value="WH_DNA-bd_sf"/>
</dbReference>
<dbReference type="InterPro" id="IPR043135">
    <property type="entry name" value="Fur_C"/>
</dbReference>
<dbReference type="RefSeq" id="WP_170146492.1">
    <property type="nucleotide sequence ID" value="NZ_BJXM01000016.1"/>
</dbReference>
<organism evidence="8 9">
    <name type="scientific">Meiothermus granaticius NBRC 107808</name>
    <dbReference type="NCBI Taxonomy" id="1227551"/>
    <lineage>
        <taxon>Bacteria</taxon>
        <taxon>Thermotogati</taxon>
        <taxon>Deinococcota</taxon>
        <taxon>Deinococci</taxon>
        <taxon>Thermales</taxon>
        <taxon>Thermaceae</taxon>
        <taxon>Meiothermus</taxon>
    </lineage>
</organism>
<comment type="caution">
    <text evidence="8">The sequence shown here is derived from an EMBL/GenBank/DDBJ whole genome shotgun (WGS) entry which is preliminary data.</text>
</comment>
<keyword evidence="5" id="KW-0238">DNA-binding</keyword>
<feature type="binding site" evidence="7">
    <location>
        <position position="123"/>
    </location>
    <ligand>
        <name>Zn(2+)</name>
        <dbReference type="ChEBI" id="CHEBI:29105"/>
    </ligand>
</feature>
<dbReference type="PANTHER" id="PTHR33202:SF22">
    <property type="entry name" value="HYDROGEN PEROXIDE SENSITIVE REPRESSOR"/>
    <property type="match status" value="1"/>
</dbReference>
<dbReference type="GO" id="GO:1900376">
    <property type="term" value="P:regulation of secondary metabolite biosynthetic process"/>
    <property type="evidence" value="ECO:0007669"/>
    <property type="project" value="TreeGrafter"/>
</dbReference>
<keyword evidence="2" id="KW-0678">Repressor</keyword>
<dbReference type="InterPro" id="IPR002481">
    <property type="entry name" value="FUR"/>
</dbReference>
<dbReference type="AlphaFoldDB" id="A0A399F3T4"/>
<comment type="similarity">
    <text evidence="1">Belongs to the Fur family.</text>
</comment>
<gene>
    <name evidence="8" type="primary">furA</name>
    <name evidence="8" type="ORF">Mgrana_02752</name>
</gene>
<keyword evidence="9" id="KW-1185">Reference proteome</keyword>
<dbReference type="NCBIfam" id="NF047406">
    <property type="entry name" value="TransRegPerRTherm"/>
    <property type="match status" value="1"/>
</dbReference>
<accession>A0A399F3T4</accession>
<evidence type="ECO:0000313" key="9">
    <source>
        <dbReference type="Proteomes" id="UP000266178"/>
    </source>
</evidence>
<evidence type="ECO:0000256" key="5">
    <source>
        <dbReference type="ARBA" id="ARBA00023125"/>
    </source>
</evidence>
<dbReference type="Gene3D" id="1.10.10.10">
    <property type="entry name" value="Winged helix-like DNA-binding domain superfamily/Winged helix DNA-binding domain"/>
    <property type="match status" value="1"/>
</dbReference>
<evidence type="ECO:0000256" key="2">
    <source>
        <dbReference type="ARBA" id="ARBA00022491"/>
    </source>
</evidence>
<feature type="binding site" evidence="7">
    <location>
        <position position="86"/>
    </location>
    <ligand>
        <name>Zn(2+)</name>
        <dbReference type="ChEBI" id="CHEBI:29105"/>
    </ligand>
</feature>
<evidence type="ECO:0000313" key="8">
    <source>
        <dbReference type="EMBL" id="RIH91354.1"/>
    </source>
</evidence>
<dbReference type="GO" id="GO:0000976">
    <property type="term" value="F:transcription cis-regulatory region binding"/>
    <property type="evidence" value="ECO:0007669"/>
    <property type="project" value="TreeGrafter"/>
</dbReference>
<dbReference type="PANTHER" id="PTHR33202">
    <property type="entry name" value="ZINC UPTAKE REGULATION PROTEIN"/>
    <property type="match status" value="1"/>
</dbReference>
<evidence type="ECO:0000256" key="3">
    <source>
        <dbReference type="ARBA" id="ARBA00022833"/>
    </source>
</evidence>
<reference evidence="8 9" key="1">
    <citation type="submission" date="2018-08" db="EMBL/GenBank/DDBJ databases">
        <title>Meiothermus granaticius genome AF-68 sequencing project.</title>
        <authorList>
            <person name="Da Costa M.S."/>
            <person name="Albuquerque L."/>
            <person name="Raposo P."/>
            <person name="Froufe H.J.C."/>
            <person name="Barroso C.S."/>
            <person name="Egas C."/>
        </authorList>
    </citation>
    <scope>NUCLEOTIDE SEQUENCE [LARGE SCALE GENOMIC DNA]</scope>
    <source>
        <strain evidence="8 9">AF-68</strain>
    </source>
</reference>
<evidence type="ECO:0000256" key="4">
    <source>
        <dbReference type="ARBA" id="ARBA00023015"/>
    </source>
</evidence>
<dbReference type="Pfam" id="PF01475">
    <property type="entry name" value="FUR"/>
    <property type="match status" value="1"/>
</dbReference>
<dbReference type="GO" id="GO:0045892">
    <property type="term" value="P:negative regulation of DNA-templated transcription"/>
    <property type="evidence" value="ECO:0007669"/>
    <property type="project" value="TreeGrafter"/>
</dbReference>
<dbReference type="SUPFAM" id="SSF46785">
    <property type="entry name" value="Winged helix' DNA-binding domain"/>
    <property type="match status" value="1"/>
</dbReference>
<name>A0A399F3T4_9DEIN</name>
<keyword evidence="3 7" id="KW-0862">Zinc</keyword>
<dbReference type="CDD" id="cd07153">
    <property type="entry name" value="Fur_like"/>
    <property type="match status" value="1"/>
</dbReference>
<dbReference type="EMBL" id="QWLB01000046">
    <property type="protein sequence ID" value="RIH91354.1"/>
    <property type="molecule type" value="Genomic_DNA"/>
</dbReference>
<dbReference type="InterPro" id="IPR036388">
    <property type="entry name" value="WH-like_DNA-bd_sf"/>
</dbReference>
<evidence type="ECO:0000256" key="7">
    <source>
        <dbReference type="PIRSR" id="PIRSR602481-1"/>
    </source>
</evidence>
<comment type="cofactor">
    <cofactor evidence="7">
        <name>Zn(2+)</name>
        <dbReference type="ChEBI" id="CHEBI:29105"/>
    </cofactor>
    <text evidence="7">Binds 1 zinc ion per subunit.</text>
</comment>
<evidence type="ECO:0000256" key="6">
    <source>
        <dbReference type="ARBA" id="ARBA00023163"/>
    </source>
</evidence>
<feature type="binding site" evidence="7">
    <location>
        <position position="83"/>
    </location>
    <ligand>
        <name>Zn(2+)</name>
        <dbReference type="ChEBI" id="CHEBI:29105"/>
    </ligand>
</feature>